<feature type="region of interest" description="Disordered" evidence="1">
    <location>
        <begin position="74"/>
        <end position="117"/>
    </location>
</feature>
<dbReference type="AlphaFoldDB" id="A0A9P8DGL2"/>
<comment type="caution">
    <text evidence="2">The sequence shown here is derived from an EMBL/GenBank/DDBJ whole genome shotgun (WGS) entry which is preliminary data.</text>
</comment>
<evidence type="ECO:0008006" key="4">
    <source>
        <dbReference type="Google" id="ProtNLM"/>
    </source>
</evidence>
<evidence type="ECO:0000313" key="3">
    <source>
        <dbReference type="Proteomes" id="UP000827133"/>
    </source>
</evidence>
<name>A0A9P8DGL2_9HYPO</name>
<gene>
    <name evidence="2" type="ORF">J7337_007195</name>
</gene>
<feature type="compositionally biased region" description="Low complexity" evidence="1">
    <location>
        <begin position="100"/>
        <end position="117"/>
    </location>
</feature>
<reference evidence="2" key="1">
    <citation type="journal article" date="2021" name="Mol. Plant Microbe Interact.">
        <title>Telomere to telomere genome assembly of Fusarium musae F31, causal agent of crown rot disease of banana.</title>
        <authorList>
            <person name="Degradi L."/>
            <person name="Tava V."/>
            <person name="Kunova A."/>
            <person name="Cortesi P."/>
            <person name="Saracchi M."/>
            <person name="Pasquali M."/>
        </authorList>
    </citation>
    <scope>NUCLEOTIDE SEQUENCE</scope>
    <source>
        <strain evidence="2">F31</strain>
    </source>
</reference>
<keyword evidence="3" id="KW-1185">Reference proteome</keyword>
<organism evidence="2 3">
    <name type="scientific">Fusarium musae</name>
    <dbReference type="NCBI Taxonomy" id="1042133"/>
    <lineage>
        <taxon>Eukaryota</taxon>
        <taxon>Fungi</taxon>
        <taxon>Dikarya</taxon>
        <taxon>Ascomycota</taxon>
        <taxon>Pezizomycotina</taxon>
        <taxon>Sordariomycetes</taxon>
        <taxon>Hypocreomycetidae</taxon>
        <taxon>Hypocreales</taxon>
        <taxon>Nectriaceae</taxon>
        <taxon>Fusarium</taxon>
    </lineage>
</organism>
<evidence type="ECO:0000313" key="2">
    <source>
        <dbReference type="EMBL" id="KAG9501506.1"/>
    </source>
</evidence>
<dbReference type="GeneID" id="68315051"/>
<evidence type="ECO:0000256" key="1">
    <source>
        <dbReference type="SAM" id="MobiDB-lite"/>
    </source>
</evidence>
<dbReference type="EMBL" id="JAHBCI010000005">
    <property type="protein sequence ID" value="KAG9501506.1"/>
    <property type="molecule type" value="Genomic_DNA"/>
</dbReference>
<protein>
    <recommendedName>
        <fullName evidence="4">HNH nuclease domain-containing protein</fullName>
    </recommendedName>
</protein>
<sequence length="167" mass="18546">MSAPTASKYFADRCTDLLPAEELEERIEYARSLESPPREWEFKPEFRLRAEQIAAILTTPPTFVDLQHLGKRDLGHPWQPPAVSQEVSSTQKGGSGLGDCSGSLYEPPSDTDTSSSSMIVKKHDDMDMAEQKRCLNRDGNACVLTGSTKPSAYHIAPFSWNNTQENI</sequence>
<dbReference type="KEGG" id="fmu:J7337_007195"/>
<proteinExistence type="predicted"/>
<dbReference type="RefSeq" id="XP_044680506.1">
    <property type="nucleotide sequence ID" value="XM_044824849.1"/>
</dbReference>
<dbReference type="Proteomes" id="UP000827133">
    <property type="component" value="Unassembled WGS sequence"/>
</dbReference>
<accession>A0A9P8DGL2</accession>